<reference evidence="6 7" key="1">
    <citation type="submission" date="2016-07" db="EMBL/GenBank/DDBJ databases">
        <title>Pervasive Adenine N6-methylation of Active Genes in Fungi.</title>
        <authorList>
            <consortium name="DOE Joint Genome Institute"/>
            <person name="Mondo S.J."/>
            <person name="Dannebaum R.O."/>
            <person name="Kuo R.C."/>
            <person name="Labutti K."/>
            <person name="Haridas S."/>
            <person name="Kuo A."/>
            <person name="Salamov A."/>
            <person name="Ahrendt S.R."/>
            <person name="Lipzen A."/>
            <person name="Sullivan W."/>
            <person name="Andreopoulos W.B."/>
            <person name="Clum A."/>
            <person name="Lindquist E."/>
            <person name="Daum C."/>
            <person name="Ramamoorthy G.K."/>
            <person name="Gryganskyi A."/>
            <person name="Culley D."/>
            <person name="Magnuson J.K."/>
            <person name="James T.Y."/>
            <person name="O'Malley M.A."/>
            <person name="Stajich J.E."/>
            <person name="Spatafora J.W."/>
            <person name="Visel A."/>
            <person name="Grigoriev I.V."/>
        </authorList>
    </citation>
    <scope>NUCLEOTIDE SEQUENCE [LARGE SCALE GENOMIC DNA]</scope>
    <source>
        <strain evidence="6 7">ATCC 12442</strain>
    </source>
</reference>
<evidence type="ECO:0000256" key="2">
    <source>
        <dbReference type="ARBA" id="ARBA00023122"/>
    </source>
</evidence>
<evidence type="ECO:0000259" key="5">
    <source>
        <dbReference type="PROSITE" id="PS51371"/>
    </source>
</evidence>
<evidence type="ECO:0000313" key="7">
    <source>
        <dbReference type="Proteomes" id="UP000193922"/>
    </source>
</evidence>
<dbReference type="STRING" id="61395.A0A1Y1W593"/>
<evidence type="ECO:0000313" key="6">
    <source>
        <dbReference type="EMBL" id="ORX68525.1"/>
    </source>
</evidence>
<dbReference type="InterPro" id="IPR000644">
    <property type="entry name" value="CBS_dom"/>
</dbReference>
<dbReference type="GeneID" id="63807075"/>
<dbReference type="SMART" id="SM00116">
    <property type="entry name" value="CBS"/>
    <property type="match status" value="2"/>
</dbReference>
<sequence length="350" mass="38292">MKAQALEAYTVRDVLKSRGTPTLHYTVSEGNTVQDALSLMYAHDIVSLPVFERSKGADGRYAFIDIVSLYDLRDYITLAPGLEDEVQFQLLSGRASGKPTVLQDSIEQVLRSRKHAAKVISADASLEDLLTLFTNHGQHRVLVSNVFAEQQQQSVPDTAHEPEETGYLGSRRSSFDEGECESGVCGLTQYDVVMFIQAHNHLVGAQLDMSAAAVASPLARLGGSVSSGELLEPFLTIRDSALTGLKRLRDIHTSALPVVDYEGRLVTEAAGTAMRALAEDKIGLLGKPILAFMFGMHLPMASLYIVSERFTLGQVMAGLLRMNSRRAWLVDEGERPVAVITLTDVLRQFL</sequence>
<organism evidence="6 7">
    <name type="scientific">Linderina pennispora</name>
    <dbReference type="NCBI Taxonomy" id="61395"/>
    <lineage>
        <taxon>Eukaryota</taxon>
        <taxon>Fungi</taxon>
        <taxon>Fungi incertae sedis</taxon>
        <taxon>Zoopagomycota</taxon>
        <taxon>Kickxellomycotina</taxon>
        <taxon>Kickxellomycetes</taxon>
        <taxon>Kickxellales</taxon>
        <taxon>Kickxellaceae</taxon>
        <taxon>Linderina</taxon>
    </lineage>
</organism>
<dbReference type="EMBL" id="MCFD01000009">
    <property type="protein sequence ID" value="ORX68525.1"/>
    <property type="molecule type" value="Genomic_DNA"/>
</dbReference>
<evidence type="ECO:0000256" key="3">
    <source>
        <dbReference type="PROSITE-ProRule" id="PRU00703"/>
    </source>
</evidence>
<accession>A0A1Y1W593</accession>
<name>A0A1Y1W593_9FUNG</name>
<keyword evidence="1" id="KW-0677">Repeat</keyword>
<feature type="region of interest" description="Disordered" evidence="4">
    <location>
        <begin position="153"/>
        <end position="174"/>
    </location>
</feature>
<dbReference type="Proteomes" id="UP000193922">
    <property type="component" value="Unassembled WGS sequence"/>
</dbReference>
<feature type="domain" description="CBS" evidence="5">
    <location>
        <begin position="19"/>
        <end position="85"/>
    </location>
</feature>
<keyword evidence="2 3" id="KW-0129">CBS domain</keyword>
<dbReference type="PROSITE" id="PS51371">
    <property type="entry name" value="CBS"/>
    <property type="match status" value="1"/>
</dbReference>
<dbReference type="InterPro" id="IPR050511">
    <property type="entry name" value="AMPK_gamma/SDS23_families"/>
</dbReference>
<dbReference type="InterPro" id="IPR046342">
    <property type="entry name" value="CBS_dom_sf"/>
</dbReference>
<dbReference type="Gene3D" id="3.10.580.10">
    <property type="entry name" value="CBS-domain"/>
    <property type="match status" value="2"/>
</dbReference>
<keyword evidence="7" id="KW-1185">Reference proteome</keyword>
<evidence type="ECO:0000256" key="1">
    <source>
        <dbReference type="ARBA" id="ARBA00022737"/>
    </source>
</evidence>
<gene>
    <name evidence="6" type="ORF">DL89DRAFT_293767</name>
</gene>
<dbReference type="PANTHER" id="PTHR13780:SF128">
    <property type="entry name" value="CBS DOMAIN-CONTAINING PROTEIN"/>
    <property type="match status" value="1"/>
</dbReference>
<comment type="caution">
    <text evidence="6">The sequence shown here is derived from an EMBL/GenBank/DDBJ whole genome shotgun (WGS) entry which is preliminary data.</text>
</comment>
<proteinExistence type="predicted"/>
<dbReference type="RefSeq" id="XP_040742307.1">
    <property type="nucleotide sequence ID" value="XM_040890427.1"/>
</dbReference>
<dbReference type="AlphaFoldDB" id="A0A1Y1W593"/>
<protein>
    <recommendedName>
        <fullName evidence="5">CBS domain-containing protein</fullName>
    </recommendedName>
</protein>
<evidence type="ECO:0000256" key="4">
    <source>
        <dbReference type="SAM" id="MobiDB-lite"/>
    </source>
</evidence>
<dbReference type="Pfam" id="PF00571">
    <property type="entry name" value="CBS"/>
    <property type="match status" value="1"/>
</dbReference>
<dbReference type="PANTHER" id="PTHR13780">
    <property type="entry name" value="AMP-ACTIVATED PROTEIN KINASE, GAMMA REGULATORY SUBUNIT"/>
    <property type="match status" value="1"/>
</dbReference>
<dbReference type="SUPFAM" id="SSF54631">
    <property type="entry name" value="CBS-domain pair"/>
    <property type="match status" value="2"/>
</dbReference>
<dbReference type="OrthoDB" id="449052at2759"/>